<feature type="region of interest" description="Disordered" evidence="6">
    <location>
        <begin position="157"/>
        <end position="190"/>
    </location>
</feature>
<dbReference type="GO" id="GO:0005634">
    <property type="term" value="C:nucleus"/>
    <property type="evidence" value="ECO:0007669"/>
    <property type="project" value="UniProtKB-SubCell"/>
</dbReference>
<dbReference type="FunFam" id="2.170.150.80:FF:000002">
    <property type="entry name" value="Nac domain-containing protein 86"/>
    <property type="match status" value="1"/>
</dbReference>
<dbReference type="SUPFAM" id="SSF101941">
    <property type="entry name" value="NAC domain"/>
    <property type="match status" value="1"/>
</dbReference>
<dbReference type="InterPro" id="IPR036093">
    <property type="entry name" value="NAC_dom_sf"/>
</dbReference>
<dbReference type="PROSITE" id="PS51005">
    <property type="entry name" value="NAC"/>
    <property type="match status" value="1"/>
</dbReference>
<dbReference type="InterPro" id="IPR003441">
    <property type="entry name" value="NAC-dom"/>
</dbReference>
<accession>A0ABD1RMZ1</accession>
<evidence type="ECO:0000256" key="4">
    <source>
        <dbReference type="ARBA" id="ARBA00023163"/>
    </source>
</evidence>
<dbReference type="PANTHER" id="PTHR31744:SF208">
    <property type="entry name" value="(WILD MALAYSIAN BANANA) HYPOTHETICAL PROTEIN"/>
    <property type="match status" value="1"/>
</dbReference>
<evidence type="ECO:0000313" key="8">
    <source>
        <dbReference type="EMBL" id="KAL2489770.1"/>
    </source>
</evidence>
<evidence type="ECO:0000313" key="9">
    <source>
        <dbReference type="Proteomes" id="UP001604277"/>
    </source>
</evidence>
<gene>
    <name evidence="8" type="ORF">Fot_43062</name>
</gene>
<feature type="compositionally biased region" description="Polar residues" evidence="6">
    <location>
        <begin position="174"/>
        <end position="190"/>
    </location>
</feature>
<evidence type="ECO:0000256" key="1">
    <source>
        <dbReference type="ARBA" id="ARBA00004123"/>
    </source>
</evidence>
<name>A0ABD1RMZ1_9LAMI</name>
<keyword evidence="3" id="KW-0238">DNA-binding</keyword>
<sequence>MGSASLPPGFRFHPTDEELVGYYLKRKNEGLEIELEVIPVIDLYKFDPWELPEKSFLPKRDMEWFFFCNRDKKYPNGSRTNRATKSGYWKATGKDRKVVCESQGCRKTLVFYRGRAPLGDRTDWVMHEYRLCDDVSNDTPSFQGSFALCRVVKKNGNSEKTSAHGDATFKPAGNSPSSSDHFTSSAVSNEPVVTSDGMPFQTSYMYSDSNHTIPVSSQYPVEPMEGFELSTSLWDSPNMILDSYKVQECYPQYNQFPYLGSCAPHEQHTISQSSSYSNFREDVGLSDNLTQYGCISPYSFQESYDGYQANEDTRHWKV</sequence>
<proteinExistence type="predicted"/>
<dbReference type="PANTHER" id="PTHR31744">
    <property type="entry name" value="PROTEIN CUP-SHAPED COTYLEDON 2-RELATED"/>
    <property type="match status" value="1"/>
</dbReference>
<dbReference type="Pfam" id="PF02365">
    <property type="entry name" value="NAM"/>
    <property type="match status" value="1"/>
</dbReference>
<evidence type="ECO:0000259" key="7">
    <source>
        <dbReference type="PROSITE" id="PS51005"/>
    </source>
</evidence>
<keyword evidence="2" id="KW-0805">Transcription regulation</keyword>
<keyword evidence="4" id="KW-0804">Transcription</keyword>
<keyword evidence="9" id="KW-1185">Reference proteome</keyword>
<evidence type="ECO:0000256" key="5">
    <source>
        <dbReference type="ARBA" id="ARBA00023242"/>
    </source>
</evidence>
<dbReference type="GO" id="GO:0003677">
    <property type="term" value="F:DNA binding"/>
    <property type="evidence" value="ECO:0007669"/>
    <property type="project" value="UniProtKB-KW"/>
</dbReference>
<reference evidence="9" key="1">
    <citation type="submission" date="2024-07" db="EMBL/GenBank/DDBJ databases">
        <title>Two chromosome-level genome assemblies of Korean endemic species Abeliophyllum distichum and Forsythia ovata (Oleaceae).</title>
        <authorList>
            <person name="Jang H."/>
        </authorList>
    </citation>
    <scope>NUCLEOTIDE SEQUENCE [LARGE SCALE GENOMIC DNA]</scope>
</reference>
<dbReference type="AlphaFoldDB" id="A0ABD1RMZ1"/>
<evidence type="ECO:0000256" key="2">
    <source>
        <dbReference type="ARBA" id="ARBA00023015"/>
    </source>
</evidence>
<evidence type="ECO:0000256" key="6">
    <source>
        <dbReference type="SAM" id="MobiDB-lite"/>
    </source>
</evidence>
<keyword evidence="5" id="KW-0539">Nucleus</keyword>
<dbReference type="Gene3D" id="2.170.150.80">
    <property type="entry name" value="NAC domain"/>
    <property type="match status" value="1"/>
</dbReference>
<comment type="caution">
    <text evidence="8">The sequence shown here is derived from an EMBL/GenBank/DDBJ whole genome shotgun (WGS) entry which is preliminary data.</text>
</comment>
<feature type="domain" description="NAC" evidence="7">
    <location>
        <begin position="6"/>
        <end position="154"/>
    </location>
</feature>
<protein>
    <submittedName>
        <fullName evidence="8">NAC domain containing protein 71</fullName>
    </submittedName>
</protein>
<organism evidence="8 9">
    <name type="scientific">Forsythia ovata</name>
    <dbReference type="NCBI Taxonomy" id="205694"/>
    <lineage>
        <taxon>Eukaryota</taxon>
        <taxon>Viridiplantae</taxon>
        <taxon>Streptophyta</taxon>
        <taxon>Embryophyta</taxon>
        <taxon>Tracheophyta</taxon>
        <taxon>Spermatophyta</taxon>
        <taxon>Magnoliopsida</taxon>
        <taxon>eudicotyledons</taxon>
        <taxon>Gunneridae</taxon>
        <taxon>Pentapetalae</taxon>
        <taxon>asterids</taxon>
        <taxon>lamiids</taxon>
        <taxon>Lamiales</taxon>
        <taxon>Oleaceae</taxon>
        <taxon>Forsythieae</taxon>
        <taxon>Forsythia</taxon>
    </lineage>
</organism>
<dbReference type="EMBL" id="JBFOLJ010000012">
    <property type="protein sequence ID" value="KAL2489770.1"/>
    <property type="molecule type" value="Genomic_DNA"/>
</dbReference>
<dbReference type="Proteomes" id="UP001604277">
    <property type="component" value="Unassembled WGS sequence"/>
</dbReference>
<comment type="subcellular location">
    <subcellularLocation>
        <location evidence="1">Nucleus</location>
    </subcellularLocation>
</comment>
<evidence type="ECO:0000256" key="3">
    <source>
        <dbReference type="ARBA" id="ARBA00023125"/>
    </source>
</evidence>